<evidence type="ECO:0000313" key="2">
    <source>
        <dbReference type="WBParaSite" id="ES5_v2.g20073.t1"/>
    </source>
</evidence>
<reference evidence="2" key="1">
    <citation type="submission" date="2022-11" db="UniProtKB">
        <authorList>
            <consortium name="WormBaseParasite"/>
        </authorList>
    </citation>
    <scope>IDENTIFICATION</scope>
</reference>
<dbReference type="Proteomes" id="UP000887579">
    <property type="component" value="Unplaced"/>
</dbReference>
<proteinExistence type="predicted"/>
<dbReference type="WBParaSite" id="ES5_v2.g20073.t1">
    <property type="protein sequence ID" value="ES5_v2.g20073.t1"/>
    <property type="gene ID" value="ES5_v2.g20073"/>
</dbReference>
<sequence>MDFSDYGNILYADEYVELYEEILIIKRYFFPLMKPKVIRLKDLRIAYYDDQVNGKYASIRTWGKGGKDVYWAVDFRRCLPGDKNGKSNVIIDIEDGLKKGFTVKDAEKFFDSVRNVAPMSLIVVDNLNV</sequence>
<name>A0AC34FTL9_9BILA</name>
<protein>
    <submittedName>
        <fullName evidence="2">Uncharacterized protein</fullName>
    </submittedName>
</protein>
<evidence type="ECO:0000313" key="1">
    <source>
        <dbReference type="Proteomes" id="UP000887579"/>
    </source>
</evidence>
<organism evidence="1 2">
    <name type="scientific">Panagrolaimus sp. ES5</name>
    <dbReference type="NCBI Taxonomy" id="591445"/>
    <lineage>
        <taxon>Eukaryota</taxon>
        <taxon>Metazoa</taxon>
        <taxon>Ecdysozoa</taxon>
        <taxon>Nematoda</taxon>
        <taxon>Chromadorea</taxon>
        <taxon>Rhabditida</taxon>
        <taxon>Tylenchina</taxon>
        <taxon>Panagrolaimomorpha</taxon>
        <taxon>Panagrolaimoidea</taxon>
        <taxon>Panagrolaimidae</taxon>
        <taxon>Panagrolaimus</taxon>
    </lineage>
</organism>
<accession>A0AC34FTL9</accession>